<dbReference type="EMBL" id="KZ110593">
    <property type="protein sequence ID" value="OSX65568.1"/>
    <property type="molecule type" value="Genomic_DNA"/>
</dbReference>
<sequence length="89" mass="10305">MSLPKHLMEDWSGLNLVAPHKWPVPADAIVPKFYRYYVPVKSRQTSSQRSLSPILLVEECGVPIDPRKLSIDERSQCYTHTLRLHYADQ</sequence>
<gene>
    <name evidence="1" type="ORF">POSPLADRAFT_1133679</name>
</gene>
<reference evidence="1 2" key="1">
    <citation type="submission" date="2017-04" db="EMBL/GenBank/DDBJ databases">
        <title>Genome Sequence of the Model Brown-Rot Fungus Postia placenta SB12.</title>
        <authorList>
            <consortium name="DOE Joint Genome Institute"/>
            <person name="Gaskell J."/>
            <person name="Kersten P."/>
            <person name="Larrondo L.F."/>
            <person name="Canessa P."/>
            <person name="Martinez D."/>
            <person name="Hibbett D."/>
            <person name="Schmoll M."/>
            <person name="Kubicek C.P."/>
            <person name="Martinez A.T."/>
            <person name="Yadav J."/>
            <person name="Master E."/>
            <person name="Magnuson J.K."/>
            <person name="James T."/>
            <person name="Yaver D."/>
            <person name="Berka R."/>
            <person name="Labutti K."/>
            <person name="Lipzen A."/>
            <person name="Aerts A."/>
            <person name="Barry K."/>
            <person name="Henrissat B."/>
            <person name="Blanchette R."/>
            <person name="Grigoriev I."/>
            <person name="Cullen D."/>
        </authorList>
    </citation>
    <scope>NUCLEOTIDE SEQUENCE [LARGE SCALE GENOMIC DNA]</scope>
    <source>
        <strain evidence="1 2">MAD-698-R-SB12</strain>
    </source>
</reference>
<keyword evidence="2" id="KW-1185">Reference proteome</keyword>
<evidence type="ECO:0000313" key="2">
    <source>
        <dbReference type="Proteomes" id="UP000194127"/>
    </source>
</evidence>
<dbReference type="RefSeq" id="XP_024342362.1">
    <property type="nucleotide sequence ID" value="XM_024484383.1"/>
</dbReference>
<dbReference type="GeneID" id="36329332"/>
<dbReference type="Proteomes" id="UP000194127">
    <property type="component" value="Unassembled WGS sequence"/>
</dbReference>
<name>A0A1X6NA91_9APHY</name>
<proteinExistence type="predicted"/>
<dbReference type="STRING" id="670580.A0A1X6NA91"/>
<evidence type="ECO:0000313" key="1">
    <source>
        <dbReference type="EMBL" id="OSX65568.1"/>
    </source>
</evidence>
<dbReference type="OrthoDB" id="5327923at2759"/>
<dbReference type="AlphaFoldDB" id="A0A1X6NA91"/>
<organism evidence="1 2">
    <name type="scientific">Postia placenta MAD-698-R-SB12</name>
    <dbReference type="NCBI Taxonomy" id="670580"/>
    <lineage>
        <taxon>Eukaryota</taxon>
        <taxon>Fungi</taxon>
        <taxon>Dikarya</taxon>
        <taxon>Basidiomycota</taxon>
        <taxon>Agaricomycotina</taxon>
        <taxon>Agaricomycetes</taxon>
        <taxon>Polyporales</taxon>
        <taxon>Adustoporiaceae</taxon>
        <taxon>Rhodonia</taxon>
    </lineage>
</organism>
<protein>
    <submittedName>
        <fullName evidence="1">Uncharacterized protein</fullName>
    </submittedName>
</protein>
<accession>A0A1X6NA91</accession>